<keyword evidence="2" id="KW-1185">Reference proteome</keyword>
<protein>
    <submittedName>
        <fullName evidence="1">Lanthionine synthetase C-like protein</fullName>
    </submittedName>
</protein>
<dbReference type="Pfam" id="PF05147">
    <property type="entry name" value="LANC_like"/>
    <property type="match status" value="1"/>
</dbReference>
<gene>
    <name evidence="1" type="ORF">SAMN05444350_1452</name>
</gene>
<dbReference type="SUPFAM" id="SSF158745">
    <property type="entry name" value="LanC-like"/>
    <property type="match status" value="1"/>
</dbReference>
<dbReference type="eggNOG" id="COG3279">
    <property type="taxonomic scope" value="Bacteria"/>
</dbReference>
<dbReference type="GeneID" id="92714565"/>
<evidence type="ECO:0000313" key="2">
    <source>
        <dbReference type="Proteomes" id="UP000184192"/>
    </source>
</evidence>
<accession>A0A1M6L7D1</accession>
<proteinExistence type="predicted"/>
<sequence length="232" mass="26792">MNQRQELLNRIIHHLILNASFTRNLGLLDGKMGICIFFYLYARQTGSKLYEELGGYLLDEIYKEIAQSASIGFAKGLCGIAWGIEYLIQNNFVEADRDEVLEELDLKILEKDVTRIKDFSLDDGLKGIAYYVINRYHKRINSHDFINKEYVNSLICALKQNKEDEEAGMLVNKLSKVWDGEIISDRETILEVIVDKTTYTSKTLFNTHREIGIRKNGYTGIALKLIFENHEK</sequence>
<dbReference type="InterPro" id="IPR007822">
    <property type="entry name" value="LANC-like"/>
</dbReference>
<dbReference type="AlphaFoldDB" id="A0A1M6L7D1"/>
<dbReference type="Gene3D" id="1.50.10.20">
    <property type="match status" value="1"/>
</dbReference>
<dbReference type="Proteomes" id="UP000184192">
    <property type="component" value="Unassembled WGS sequence"/>
</dbReference>
<dbReference type="EMBL" id="FQZN01000045">
    <property type="protein sequence ID" value="SHJ67113.1"/>
    <property type="molecule type" value="Genomic_DNA"/>
</dbReference>
<reference evidence="2" key="1">
    <citation type="submission" date="2016-11" db="EMBL/GenBank/DDBJ databases">
        <authorList>
            <person name="Varghese N."/>
            <person name="Submissions S."/>
        </authorList>
    </citation>
    <scope>NUCLEOTIDE SEQUENCE [LARGE SCALE GENOMIC DNA]</scope>
    <source>
        <strain evidence="2">DSM 26884</strain>
    </source>
</reference>
<dbReference type="GO" id="GO:0031179">
    <property type="term" value="P:peptide modification"/>
    <property type="evidence" value="ECO:0007669"/>
    <property type="project" value="InterPro"/>
</dbReference>
<organism evidence="1 2">
    <name type="scientific">Bacteroides stercorirosoris</name>
    <dbReference type="NCBI Taxonomy" id="871324"/>
    <lineage>
        <taxon>Bacteria</taxon>
        <taxon>Pseudomonadati</taxon>
        <taxon>Bacteroidota</taxon>
        <taxon>Bacteroidia</taxon>
        <taxon>Bacteroidales</taxon>
        <taxon>Bacteroidaceae</taxon>
        <taxon>Bacteroides</taxon>
    </lineage>
</organism>
<name>A0A1M6L7D1_9BACE</name>
<evidence type="ECO:0000313" key="1">
    <source>
        <dbReference type="EMBL" id="SHJ67113.1"/>
    </source>
</evidence>
<dbReference type="RefSeq" id="WP_025834088.1">
    <property type="nucleotide sequence ID" value="NZ_FQZN01000045.1"/>
</dbReference>